<name>A0ABQ9V6I0_SAGOE</name>
<protein>
    <submittedName>
        <fullName evidence="2">Uncharacterized protein</fullName>
    </submittedName>
</protein>
<accession>A0ABQ9V6I0</accession>
<organism evidence="2 3">
    <name type="scientific">Saguinus oedipus</name>
    <name type="common">Cotton-top tamarin</name>
    <name type="synonym">Oedipomidas oedipus</name>
    <dbReference type="NCBI Taxonomy" id="9490"/>
    <lineage>
        <taxon>Eukaryota</taxon>
        <taxon>Metazoa</taxon>
        <taxon>Chordata</taxon>
        <taxon>Craniata</taxon>
        <taxon>Vertebrata</taxon>
        <taxon>Euteleostomi</taxon>
        <taxon>Mammalia</taxon>
        <taxon>Eutheria</taxon>
        <taxon>Euarchontoglires</taxon>
        <taxon>Primates</taxon>
        <taxon>Haplorrhini</taxon>
        <taxon>Platyrrhini</taxon>
        <taxon>Cebidae</taxon>
        <taxon>Callitrichinae</taxon>
        <taxon>Saguinus</taxon>
    </lineage>
</organism>
<dbReference type="PANTHER" id="PTHR21292:SF14">
    <property type="entry name" value="EXOCYST COMPLEX COMPONENT 3-LIKE PROTEIN 4"/>
    <property type="match status" value="1"/>
</dbReference>
<dbReference type="Proteomes" id="UP001266305">
    <property type="component" value="Unassembled WGS sequence"/>
</dbReference>
<dbReference type="PANTHER" id="PTHR21292">
    <property type="entry name" value="EXOCYST COMPLEX COMPONENT SEC6-RELATED"/>
    <property type="match status" value="1"/>
</dbReference>
<gene>
    <name evidence="2" type="ORF">P7K49_018673</name>
</gene>
<proteinExistence type="predicted"/>
<dbReference type="EMBL" id="JASSZA010000008">
    <property type="protein sequence ID" value="KAK2104817.1"/>
    <property type="molecule type" value="Genomic_DNA"/>
</dbReference>
<comment type="caution">
    <text evidence="2">The sequence shown here is derived from an EMBL/GenBank/DDBJ whole genome shotgun (WGS) entry which is preliminary data.</text>
</comment>
<evidence type="ECO:0000256" key="1">
    <source>
        <dbReference type="SAM" id="MobiDB-lite"/>
    </source>
</evidence>
<dbReference type="InterPro" id="IPR010326">
    <property type="entry name" value="EXOC3/Sec6"/>
</dbReference>
<evidence type="ECO:0000313" key="3">
    <source>
        <dbReference type="Proteomes" id="UP001266305"/>
    </source>
</evidence>
<feature type="region of interest" description="Disordered" evidence="1">
    <location>
        <begin position="1"/>
        <end position="25"/>
    </location>
</feature>
<sequence>MPRGSRCSIRAARPQPPALPSSPDFLGAPGLALPAEPLPPLLAPDVWARLQSDYTGFLEVRAGSGGRCGAQSWRWFTLRPLARACDKTGRPSSQTPRDGVQEGLTAAKIASCFDRILQLEQSRWVAAEGPEVLQGLYRAPLSTDVHMLDGGLRELTLGDTAGLAEGAAELQGELRPGLVAEHVKAAGAISAELEATTLRICTRALGLFVPRCGLILGVLCRWEGGGGPRVIAQPGRAFLASEAVSDPHLGAYINACEELRTSLLSRFPGTQEELGKPLAAATCSFQKHLLGGLQRDLQVTVTGPPSTLSMPSRYPYSQSLGAQVTAFTYSRDQLVGACEG</sequence>
<evidence type="ECO:0000313" key="2">
    <source>
        <dbReference type="EMBL" id="KAK2104817.1"/>
    </source>
</evidence>
<reference evidence="2 3" key="1">
    <citation type="submission" date="2023-05" db="EMBL/GenBank/DDBJ databases">
        <title>B98-5 Cell Line De Novo Hybrid Assembly: An Optical Mapping Approach.</title>
        <authorList>
            <person name="Kananen K."/>
            <person name="Auerbach J.A."/>
            <person name="Kautto E."/>
            <person name="Blachly J.S."/>
        </authorList>
    </citation>
    <scope>NUCLEOTIDE SEQUENCE [LARGE SCALE GENOMIC DNA]</scope>
    <source>
        <strain evidence="2">B95-8</strain>
        <tissue evidence="2">Cell line</tissue>
    </source>
</reference>
<keyword evidence="3" id="KW-1185">Reference proteome</keyword>